<evidence type="ECO:0000313" key="2">
    <source>
        <dbReference type="Proteomes" id="UP000828924"/>
    </source>
</evidence>
<name>A0ABY3WVS0_9ACTN</name>
<proteinExistence type="predicted"/>
<sequence>MRSCAIHQPNLLPRLSTLAKLYAADIWVVLDDVQFVRRDYQHRARLAFLDNPQQHQWLSVETHLPHGRATLIRDAQLAYPQRAARRLGQLPAQHYRASPYWQLLHTALEPVARTVAETAGTAAVAEGTTRALLNLLGWRGTVVRSSDLTASKDRSARLADLTTAVGADTYLCGTGGMRYLDRHPFMERQLNVRAFRPPVAAEGLWTGAAKITALWALAAYGPNCVGAAFNDLRTATT</sequence>
<evidence type="ECO:0000313" key="1">
    <source>
        <dbReference type="EMBL" id="UNM16783.1"/>
    </source>
</evidence>
<dbReference type="EMBL" id="CP071872">
    <property type="protein sequence ID" value="UNM16783.1"/>
    <property type="molecule type" value="Genomic_DNA"/>
</dbReference>
<keyword evidence="2" id="KW-1185">Reference proteome</keyword>
<dbReference type="Pfam" id="PF08889">
    <property type="entry name" value="WbqC"/>
    <property type="match status" value="1"/>
</dbReference>
<dbReference type="InterPro" id="IPR014985">
    <property type="entry name" value="WbqC"/>
</dbReference>
<accession>A0ABY3WVS0</accession>
<dbReference type="Proteomes" id="UP000828924">
    <property type="component" value="Chromosome"/>
</dbReference>
<reference evidence="1 2" key="1">
    <citation type="submission" date="2021-03" db="EMBL/GenBank/DDBJ databases">
        <title>Complete genome of Streptomyces formicae strain 1H-GS9 (DSM 100524).</title>
        <authorList>
            <person name="Atanasov K.E."/>
            <person name="Altabella T."/>
            <person name="Ferrer A."/>
        </authorList>
    </citation>
    <scope>NUCLEOTIDE SEQUENCE [LARGE SCALE GENOMIC DNA]</scope>
    <source>
        <strain evidence="1 2">1H-GS9</strain>
    </source>
</reference>
<protein>
    <submittedName>
        <fullName evidence="1">WbqC family protein</fullName>
    </submittedName>
</protein>
<gene>
    <name evidence="1" type="ORF">J4032_29160</name>
</gene>
<organism evidence="1 2">
    <name type="scientific">Streptomyces formicae</name>
    <dbReference type="NCBI Taxonomy" id="1616117"/>
    <lineage>
        <taxon>Bacteria</taxon>
        <taxon>Bacillati</taxon>
        <taxon>Actinomycetota</taxon>
        <taxon>Actinomycetes</taxon>
        <taxon>Kitasatosporales</taxon>
        <taxon>Streptomycetaceae</taxon>
        <taxon>Streptomyces</taxon>
    </lineage>
</organism>